<reference evidence="1" key="1">
    <citation type="submission" date="2020-04" db="EMBL/GenBank/DDBJ databases">
        <authorList>
            <person name="Chiriac C."/>
            <person name="Salcher M."/>
            <person name="Ghai R."/>
            <person name="Kavagutti S V."/>
        </authorList>
    </citation>
    <scope>NUCLEOTIDE SEQUENCE</scope>
</reference>
<dbReference type="EMBL" id="LR796142">
    <property type="protein sequence ID" value="CAB4121134.1"/>
    <property type="molecule type" value="Genomic_DNA"/>
</dbReference>
<organism evidence="1">
    <name type="scientific">uncultured Caudovirales phage</name>
    <dbReference type="NCBI Taxonomy" id="2100421"/>
    <lineage>
        <taxon>Viruses</taxon>
        <taxon>Duplodnaviria</taxon>
        <taxon>Heunggongvirae</taxon>
        <taxon>Uroviricota</taxon>
        <taxon>Caudoviricetes</taxon>
        <taxon>Peduoviridae</taxon>
        <taxon>Maltschvirus</taxon>
        <taxon>Maltschvirus maltsch</taxon>
    </lineage>
</organism>
<accession>A0A6J5KGM8</accession>
<protein>
    <submittedName>
        <fullName evidence="1">Uncharacterized protein</fullName>
    </submittedName>
</protein>
<gene>
    <name evidence="1" type="ORF">UFOVP10_36</name>
</gene>
<sequence length="193" mass="20881">MRARCATRAPARRCARPYGAPPCARLCAIHAPSIYSVTPCAGQTMRPLLITRPLRARPHGAPPMHRCAIVCPPVPAWCAHCARRCVRHPPDAPATRATRARRCADACPSCPMQADACADAGKCLFNGQFAYFLCNRVPDCAHFAPFPNFSCHFETKSATNGRRAGAGSISYTYKVSRGVESTPNAIFATIPVR</sequence>
<proteinExistence type="predicted"/>
<evidence type="ECO:0000313" key="1">
    <source>
        <dbReference type="EMBL" id="CAB4121134.1"/>
    </source>
</evidence>
<name>A0A6J5KGM8_9CAUD</name>